<dbReference type="InterPro" id="IPR044730">
    <property type="entry name" value="RNase_H-like_dom_plant"/>
</dbReference>
<dbReference type="InterPro" id="IPR002156">
    <property type="entry name" value="RNaseH_domain"/>
</dbReference>
<organism evidence="5">
    <name type="scientific">Brassica cretica</name>
    <name type="common">Mustard</name>
    <dbReference type="NCBI Taxonomy" id="69181"/>
    <lineage>
        <taxon>Eukaryota</taxon>
        <taxon>Viridiplantae</taxon>
        <taxon>Streptophyta</taxon>
        <taxon>Embryophyta</taxon>
        <taxon>Tracheophyta</taxon>
        <taxon>Spermatophyta</taxon>
        <taxon>Magnoliopsida</taxon>
        <taxon>eudicotyledons</taxon>
        <taxon>Gunneridae</taxon>
        <taxon>Pentapetalae</taxon>
        <taxon>rosids</taxon>
        <taxon>malvids</taxon>
        <taxon>Brassicales</taxon>
        <taxon>Brassicaceae</taxon>
        <taxon>Brassiceae</taxon>
        <taxon>Brassica</taxon>
    </lineage>
</organism>
<dbReference type="GO" id="GO:0009081">
    <property type="term" value="P:branched-chain amino acid metabolic process"/>
    <property type="evidence" value="ECO:0007669"/>
    <property type="project" value="InterPro"/>
</dbReference>
<dbReference type="GO" id="GO:0004084">
    <property type="term" value="F:branched-chain-amino-acid transaminase activity"/>
    <property type="evidence" value="ECO:0007669"/>
    <property type="project" value="InterPro"/>
</dbReference>
<sequence length="371" mass="42573">MENPQVIILGNICLLDGSWTASANYSGCGWVWMDSSGKNQLMGIRNLTRRESTLHLKVEALRWAMENMLQHSTCQSFGTDCKELIAMVKEPHAWPSFATELERIKTLQICFPDFNITHCADEKYANVKWEELGFGFYRTDNMYVAKCKHGESFQEGSIVPYADFQISPCSAVLNYGQDWDVGLLENYVNLDDIPLIRSLTISSTHRHDTYCWSYTRNDQYTVKSGYWVAQNLLKTEKEKEVLEPSITKFQAFAWNSGKTQLMGIRNLTRRESTLHSEVEALWWAMENMLQHSTCQRFGTDCKELIAMCADEKDANVKWEELGFGFYRTDNMYVAKCKHGESFQEGSIVPYADFQISPCSAVLNYGQVSTDH</sequence>
<dbReference type="InterPro" id="IPR043131">
    <property type="entry name" value="BCAT-like_N"/>
</dbReference>
<accession>A0A8S9MD82</accession>
<dbReference type="InterPro" id="IPR005786">
    <property type="entry name" value="B_amino_transII"/>
</dbReference>
<keyword evidence="3" id="KW-0663">Pyridoxal phosphate</keyword>
<comment type="cofactor">
    <cofactor evidence="1">
        <name>pyridoxal 5'-phosphate</name>
        <dbReference type="ChEBI" id="CHEBI:597326"/>
    </cofactor>
</comment>
<evidence type="ECO:0000256" key="2">
    <source>
        <dbReference type="ARBA" id="ARBA00009320"/>
    </source>
</evidence>
<dbReference type="GO" id="GO:0004523">
    <property type="term" value="F:RNA-DNA hybrid ribonuclease activity"/>
    <property type="evidence" value="ECO:0007669"/>
    <property type="project" value="InterPro"/>
</dbReference>
<dbReference type="SUPFAM" id="SSF56752">
    <property type="entry name" value="D-aminoacid aminotransferase-like PLP-dependent enzymes"/>
    <property type="match status" value="2"/>
</dbReference>
<name>A0A8S9MD82_BRACR</name>
<dbReference type="Gene3D" id="3.30.470.10">
    <property type="match status" value="2"/>
</dbReference>
<dbReference type="GO" id="GO:0003676">
    <property type="term" value="F:nucleic acid binding"/>
    <property type="evidence" value="ECO:0007669"/>
    <property type="project" value="InterPro"/>
</dbReference>
<comment type="caution">
    <text evidence="5">The sequence shown here is derived from an EMBL/GenBank/DDBJ whole genome shotgun (WGS) entry which is preliminary data.</text>
</comment>
<dbReference type="PANTHER" id="PTHR42825">
    <property type="entry name" value="AMINO ACID AMINOTRANSFERASE"/>
    <property type="match status" value="1"/>
</dbReference>
<dbReference type="CDD" id="cd06222">
    <property type="entry name" value="RNase_H_like"/>
    <property type="match status" value="1"/>
</dbReference>
<protein>
    <recommendedName>
        <fullName evidence="4">RNase H type-1 domain-containing protein</fullName>
    </recommendedName>
</protein>
<dbReference type="PANTHER" id="PTHR42825:SF22">
    <property type="entry name" value="BRANCHED-CHAIN-AMINO-ACID TRANSAMINASE"/>
    <property type="match status" value="1"/>
</dbReference>
<evidence type="ECO:0000259" key="4">
    <source>
        <dbReference type="Pfam" id="PF13456"/>
    </source>
</evidence>
<reference evidence="5" key="1">
    <citation type="submission" date="2019-12" db="EMBL/GenBank/DDBJ databases">
        <title>Genome sequencing and annotation of Brassica cretica.</title>
        <authorList>
            <person name="Studholme D.J."/>
            <person name="Sarris P.F."/>
        </authorList>
    </citation>
    <scope>NUCLEOTIDE SEQUENCE</scope>
    <source>
        <strain evidence="5">PFS-102/07</strain>
        <tissue evidence="5">Leaf</tissue>
    </source>
</reference>
<dbReference type="AlphaFoldDB" id="A0A8S9MD82"/>
<evidence type="ECO:0000256" key="1">
    <source>
        <dbReference type="ARBA" id="ARBA00001933"/>
    </source>
</evidence>
<proteinExistence type="inferred from homology"/>
<evidence type="ECO:0000256" key="3">
    <source>
        <dbReference type="ARBA" id="ARBA00022898"/>
    </source>
</evidence>
<feature type="domain" description="RNase H type-1" evidence="4">
    <location>
        <begin position="16"/>
        <end position="120"/>
    </location>
</feature>
<dbReference type="Pfam" id="PF13456">
    <property type="entry name" value="RVT_3"/>
    <property type="match status" value="1"/>
</dbReference>
<gene>
    <name evidence="5" type="ORF">F2Q70_00010186</name>
</gene>
<comment type="similarity">
    <text evidence="2">Belongs to the class-IV pyridoxal-phosphate-dependent aminotransferase family.</text>
</comment>
<dbReference type="EMBL" id="QGKY02000089">
    <property type="protein sequence ID" value="KAF2615143.1"/>
    <property type="molecule type" value="Genomic_DNA"/>
</dbReference>
<dbReference type="InterPro" id="IPR036038">
    <property type="entry name" value="Aminotransferase-like"/>
</dbReference>
<evidence type="ECO:0000313" key="5">
    <source>
        <dbReference type="EMBL" id="KAF2615143.1"/>
    </source>
</evidence>